<dbReference type="PROSITE" id="PS00687">
    <property type="entry name" value="ALDEHYDE_DEHYDR_GLU"/>
    <property type="match status" value="1"/>
</dbReference>
<proteinExistence type="inferred from homology"/>
<dbReference type="InterPro" id="IPR016163">
    <property type="entry name" value="Ald_DH_C"/>
</dbReference>
<protein>
    <submittedName>
        <fullName evidence="8">Aldehyde dehydrogenase family protein</fullName>
    </submittedName>
</protein>
<dbReference type="CDD" id="cd07111">
    <property type="entry name" value="ALDH_F16"/>
    <property type="match status" value="1"/>
</dbReference>
<dbReference type="Proteomes" id="UP000273786">
    <property type="component" value="Unassembled WGS sequence"/>
</dbReference>
<keyword evidence="9" id="KW-1185">Reference proteome</keyword>
<feature type="domain" description="Aldehyde dehydrogenase" evidence="7">
    <location>
        <begin position="41"/>
        <end position="487"/>
    </location>
</feature>
<dbReference type="FunFam" id="3.40.309.10:FF:000012">
    <property type="entry name" value="Betaine aldehyde dehydrogenase"/>
    <property type="match status" value="1"/>
</dbReference>
<dbReference type="PANTHER" id="PTHR11699">
    <property type="entry name" value="ALDEHYDE DEHYDROGENASE-RELATED"/>
    <property type="match status" value="1"/>
</dbReference>
<name>A0A3P3G0M9_9HYPH</name>
<evidence type="ECO:0000256" key="4">
    <source>
        <dbReference type="PIRNR" id="PIRNR036490"/>
    </source>
</evidence>
<comment type="similarity">
    <text evidence="1 4 6">Belongs to the aldehyde dehydrogenase family.</text>
</comment>
<dbReference type="PIRSF" id="PIRSF036490">
    <property type="entry name" value="Aldedh_dupl"/>
    <property type="match status" value="1"/>
</dbReference>
<gene>
    <name evidence="8" type="ORF">EH240_08135</name>
</gene>
<feature type="active site" evidence="5">
    <location>
        <position position="266"/>
    </location>
</feature>
<dbReference type="EMBL" id="RQXT01000007">
    <property type="protein sequence ID" value="RRI04430.1"/>
    <property type="molecule type" value="Genomic_DNA"/>
</dbReference>
<dbReference type="InterPro" id="IPR011408">
    <property type="entry name" value="Aldehyde_DH"/>
</dbReference>
<evidence type="ECO:0000256" key="3">
    <source>
        <dbReference type="ARBA" id="ARBA00023097"/>
    </source>
</evidence>
<evidence type="ECO:0000256" key="6">
    <source>
        <dbReference type="RuleBase" id="RU003345"/>
    </source>
</evidence>
<reference evidence="8 9" key="1">
    <citation type="submission" date="2018-11" db="EMBL/GenBank/DDBJ databases">
        <title>the genome of Mesorhizobium tamadayense DSM 28320.</title>
        <authorList>
            <person name="Gao J."/>
        </authorList>
    </citation>
    <scope>NUCLEOTIDE SEQUENCE [LARGE SCALE GENOMIC DNA]</scope>
    <source>
        <strain evidence="8 9">DSM 28320</strain>
    </source>
</reference>
<dbReference type="InterPro" id="IPR015590">
    <property type="entry name" value="Aldehyde_DH_dom"/>
</dbReference>
<keyword evidence="2 6" id="KW-0560">Oxidoreductase</keyword>
<accession>A0A3P3G0M9</accession>
<evidence type="ECO:0000313" key="8">
    <source>
        <dbReference type="EMBL" id="RRI04430.1"/>
    </source>
</evidence>
<comment type="caution">
    <text evidence="8">The sequence shown here is derived from an EMBL/GenBank/DDBJ whole genome shotgun (WGS) entry which is preliminary data.</text>
</comment>
<evidence type="ECO:0000259" key="7">
    <source>
        <dbReference type="Pfam" id="PF00171"/>
    </source>
</evidence>
<evidence type="ECO:0000256" key="2">
    <source>
        <dbReference type="ARBA" id="ARBA00023002"/>
    </source>
</evidence>
<dbReference type="Gene3D" id="3.40.309.10">
    <property type="entry name" value="Aldehyde Dehydrogenase, Chain A, domain 2"/>
    <property type="match status" value="1"/>
</dbReference>
<dbReference type="SUPFAM" id="SSF53720">
    <property type="entry name" value="ALDH-like"/>
    <property type="match status" value="2"/>
</dbReference>
<evidence type="ECO:0000256" key="1">
    <source>
        <dbReference type="ARBA" id="ARBA00009986"/>
    </source>
</evidence>
<dbReference type="AlphaFoldDB" id="A0A3P3G0M9"/>
<dbReference type="Gene3D" id="3.40.605.10">
    <property type="entry name" value="Aldehyde Dehydrogenase, Chain A, domain 1"/>
    <property type="match status" value="2"/>
</dbReference>
<dbReference type="RefSeq" id="WP_124997001.1">
    <property type="nucleotide sequence ID" value="NZ_RQXT01000007.1"/>
</dbReference>
<sequence length="791" mass="83990">MNILERYHAMDYGPAPEARNEADAWLAARDFSKALFIDGAWKAAASGKTFDTSEPSSGKLLAKVSDAGAADIDAAVTAAAKALPKWSASSGYARAKVLYAIGRAMQRHQRLFAVLESIDNGKPIRESRDIDVPLAIRHFIHHAGWAQTLEKDFPGHKPVGVVGQVIPWNFPLLMLAWKIAPALAAGCAVVLKPAEFTPLTAILFAEICERAGVPEGVVNIVQGGPEAGAAIVNHPGVQKIAFTGSSEVGKIIRKATAGSGKKLSLELGGKSAFIVLEDADLDSAVEGLVDGIWFNQGQVCCAGSRLLVQEGIADAFIAKVKVRMSRLRVGSPLDKNTDIGPLVDRTQLDRVKGLIAEGARQGAVCWQPDAALPTTGYYHLPTLATSVAPANILAQEEVFGPVLATMSFRNTEEAIELANNTRYGLAASVWSENVNLALHVAPQLKAGVVWVNGTNMFDAACGFGGYRESGFGREGGREGMFEYLAAKPPVGSAIKPATATSAQPVEQADGSAIDRTAKLFIGGKQVRPDGNYSLAVATAKGKLAGEVGLGNRKDIRDAVAAARACKAWPEATAFNRSQVLYYFAENLSGRADEFASRLVQLTGVAAKAAREEVEQSIERLFLYAGLTDKFEGRVHQPPARVVTLALHEPVGVVGIVAPDNQPLLNFISLVAPALAMGNTVVAIPSERDPLLATDLYQVIEYSDIPAGAINIVTGRSAELCGVLAKHDDVDGLWVFADADTCAKAEADSIGNLKRVWTGNGRSLDWTSSEAAGEAFLRRAIEVKNVWVPYGD</sequence>
<dbReference type="InterPro" id="IPR016161">
    <property type="entry name" value="Ald_DH/histidinol_DH"/>
</dbReference>
<dbReference type="Pfam" id="PF00171">
    <property type="entry name" value="Aldedh"/>
    <property type="match status" value="2"/>
</dbReference>
<dbReference type="FunFam" id="3.40.605.10:FF:000007">
    <property type="entry name" value="NAD/NADP-dependent betaine aldehyde dehydrogenase"/>
    <property type="match status" value="1"/>
</dbReference>
<dbReference type="InterPro" id="IPR029510">
    <property type="entry name" value="Ald_DH_CS_GLU"/>
</dbReference>
<dbReference type="OrthoDB" id="9812625at2"/>
<evidence type="ECO:0000256" key="5">
    <source>
        <dbReference type="PROSITE-ProRule" id="PRU10007"/>
    </source>
</evidence>
<organism evidence="8 9">
    <name type="scientific">Mesorhizobium tamadayense</name>
    <dbReference type="NCBI Taxonomy" id="425306"/>
    <lineage>
        <taxon>Bacteria</taxon>
        <taxon>Pseudomonadati</taxon>
        <taxon>Pseudomonadota</taxon>
        <taxon>Alphaproteobacteria</taxon>
        <taxon>Hyphomicrobiales</taxon>
        <taxon>Phyllobacteriaceae</taxon>
        <taxon>Mesorhizobium</taxon>
    </lineage>
</organism>
<keyword evidence="3" id="KW-0558">Oxidation</keyword>
<dbReference type="InterPro" id="IPR016162">
    <property type="entry name" value="Ald_DH_N"/>
</dbReference>
<dbReference type="GO" id="GO:0016620">
    <property type="term" value="F:oxidoreductase activity, acting on the aldehyde or oxo group of donors, NAD or NADP as acceptor"/>
    <property type="evidence" value="ECO:0007669"/>
    <property type="project" value="UniProtKB-UniRule"/>
</dbReference>
<feature type="domain" description="Aldehyde dehydrogenase" evidence="7">
    <location>
        <begin position="537"/>
        <end position="756"/>
    </location>
</feature>
<evidence type="ECO:0000313" key="9">
    <source>
        <dbReference type="Proteomes" id="UP000273786"/>
    </source>
</evidence>